<dbReference type="Pfam" id="PF13435">
    <property type="entry name" value="Cytochrome_C554"/>
    <property type="match status" value="1"/>
</dbReference>
<proteinExistence type="predicted"/>
<dbReference type="InterPro" id="IPR023155">
    <property type="entry name" value="Cyt_c-552/4"/>
</dbReference>
<evidence type="ECO:0000313" key="2">
    <source>
        <dbReference type="EMBL" id="KKL24943.1"/>
    </source>
</evidence>
<organism evidence="2">
    <name type="scientific">marine sediment metagenome</name>
    <dbReference type="NCBI Taxonomy" id="412755"/>
    <lineage>
        <taxon>unclassified sequences</taxon>
        <taxon>metagenomes</taxon>
        <taxon>ecological metagenomes</taxon>
    </lineage>
</organism>
<accession>A0A0F9EM56</accession>
<gene>
    <name evidence="2" type="ORF">LCGC14_2410290</name>
</gene>
<reference evidence="2" key="1">
    <citation type="journal article" date="2015" name="Nature">
        <title>Complex archaea that bridge the gap between prokaryotes and eukaryotes.</title>
        <authorList>
            <person name="Spang A."/>
            <person name="Saw J.H."/>
            <person name="Jorgensen S.L."/>
            <person name="Zaremba-Niedzwiedzka K."/>
            <person name="Martijn J."/>
            <person name="Lind A.E."/>
            <person name="van Eijk R."/>
            <person name="Schleper C."/>
            <person name="Guy L."/>
            <person name="Ettema T.J."/>
        </authorList>
    </citation>
    <scope>NUCLEOTIDE SEQUENCE</scope>
</reference>
<sequence>PACIRCHVVAFAMADGFRGVALSPDRIDVQCEGCHGRATDHVRARKAGKDPAVGRLTKVLPNSCRTCHDWIHSPTFSYDTYWERIKHGKEPTDK</sequence>
<feature type="non-terminal residue" evidence="2">
    <location>
        <position position="1"/>
    </location>
</feature>
<dbReference type="SUPFAM" id="SSF48695">
    <property type="entry name" value="Multiheme cytochromes"/>
    <property type="match status" value="1"/>
</dbReference>
<dbReference type="InterPro" id="IPR036280">
    <property type="entry name" value="Multihaem_cyt_sf"/>
</dbReference>
<dbReference type="EMBL" id="LAZR01036399">
    <property type="protein sequence ID" value="KKL24943.1"/>
    <property type="molecule type" value="Genomic_DNA"/>
</dbReference>
<dbReference type="AlphaFoldDB" id="A0A0F9EM56"/>
<dbReference type="Gene3D" id="1.10.1130.10">
    <property type="entry name" value="Flavocytochrome C3, Chain A"/>
    <property type="match status" value="1"/>
</dbReference>
<feature type="domain" description="Cytochrome c-552/4" evidence="1">
    <location>
        <begin position="2"/>
        <end position="36"/>
    </location>
</feature>
<comment type="caution">
    <text evidence="2">The sequence shown here is derived from an EMBL/GenBank/DDBJ whole genome shotgun (WGS) entry which is preliminary data.</text>
</comment>
<evidence type="ECO:0000259" key="1">
    <source>
        <dbReference type="Pfam" id="PF13435"/>
    </source>
</evidence>
<protein>
    <recommendedName>
        <fullName evidence="1">Cytochrome c-552/4 domain-containing protein</fullName>
    </recommendedName>
</protein>
<name>A0A0F9EM56_9ZZZZ</name>